<dbReference type="GO" id="GO:0016020">
    <property type="term" value="C:membrane"/>
    <property type="evidence" value="ECO:0007669"/>
    <property type="project" value="UniProtKB-SubCell"/>
</dbReference>
<evidence type="ECO:0000256" key="1">
    <source>
        <dbReference type="ARBA" id="ARBA00004141"/>
    </source>
</evidence>
<proteinExistence type="predicted"/>
<keyword evidence="3 6" id="KW-0812">Transmembrane</keyword>
<keyword evidence="8" id="KW-1185">Reference proteome</keyword>
<gene>
    <name evidence="7" type="ORF">EK21DRAFT_115482</name>
</gene>
<dbReference type="InterPro" id="IPR011701">
    <property type="entry name" value="MFS"/>
</dbReference>
<evidence type="ECO:0000256" key="4">
    <source>
        <dbReference type="ARBA" id="ARBA00022989"/>
    </source>
</evidence>
<dbReference type="FunFam" id="1.20.1250.20:FF:000018">
    <property type="entry name" value="MFS transporter permease"/>
    <property type="match status" value="1"/>
</dbReference>
<protein>
    <submittedName>
        <fullName evidence="7">MFS general substrate transporter</fullName>
    </submittedName>
</protein>
<evidence type="ECO:0000256" key="3">
    <source>
        <dbReference type="ARBA" id="ARBA00022692"/>
    </source>
</evidence>
<dbReference type="Gene3D" id="1.20.1250.20">
    <property type="entry name" value="MFS general substrate transporter like domains"/>
    <property type="match status" value="1"/>
</dbReference>
<feature type="transmembrane region" description="Helical" evidence="6">
    <location>
        <begin position="57"/>
        <end position="78"/>
    </location>
</feature>
<feature type="transmembrane region" description="Helical" evidence="6">
    <location>
        <begin position="357"/>
        <end position="382"/>
    </location>
</feature>
<keyword evidence="4 6" id="KW-1133">Transmembrane helix</keyword>
<dbReference type="SUPFAM" id="SSF103473">
    <property type="entry name" value="MFS general substrate transporter"/>
    <property type="match status" value="1"/>
</dbReference>
<feature type="transmembrane region" description="Helical" evidence="6">
    <location>
        <begin position="117"/>
        <end position="138"/>
    </location>
</feature>
<dbReference type="Pfam" id="PF07690">
    <property type="entry name" value="MFS_1"/>
    <property type="match status" value="1"/>
</dbReference>
<feature type="transmembrane region" description="Helical" evidence="6">
    <location>
        <begin position="150"/>
        <end position="172"/>
    </location>
</feature>
<name>A0A9P4H4A4_9PLEO</name>
<evidence type="ECO:0000256" key="5">
    <source>
        <dbReference type="ARBA" id="ARBA00023136"/>
    </source>
</evidence>
<feature type="transmembrane region" description="Helical" evidence="6">
    <location>
        <begin position="31"/>
        <end position="50"/>
    </location>
</feature>
<evidence type="ECO:0000313" key="8">
    <source>
        <dbReference type="Proteomes" id="UP000799777"/>
    </source>
</evidence>
<dbReference type="AlphaFoldDB" id="A0A9P4H4A4"/>
<evidence type="ECO:0000256" key="6">
    <source>
        <dbReference type="SAM" id="Phobius"/>
    </source>
</evidence>
<dbReference type="PANTHER" id="PTHR43791:SF48">
    <property type="entry name" value="TRANSPORTER, PUTATIVE (AFU_ORTHOLOGUE AFUA_4G01000)-RELATED"/>
    <property type="match status" value="1"/>
</dbReference>
<organism evidence="7 8">
    <name type="scientific">Setomelanomma holmii</name>
    <dbReference type="NCBI Taxonomy" id="210430"/>
    <lineage>
        <taxon>Eukaryota</taxon>
        <taxon>Fungi</taxon>
        <taxon>Dikarya</taxon>
        <taxon>Ascomycota</taxon>
        <taxon>Pezizomycotina</taxon>
        <taxon>Dothideomycetes</taxon>
        <taxon>Pleosporomycetidae</taxon>
        <taxon>Pleosporales</taxon>
        <taxon>Pleosporineae</taxon>
        <taxon>Phaeosphaeriaceae</taxon>
        <taxon>Setomelanomma</taxon>
    </lineage>
</organism>
<dbReference type="InterPro" id="IPR036259">
    <property type="entry name" value="MFS_trans_sf"/>
</dbReference>
<feature type="transmembrane region" description="Helical" evidence="6">
    <location>
        <begin position="267"/>
        <end position="288"/>
    </location>
</feature>
<dbReference type="PANTHER" id="PTHR43791">
    <property type="entry name" value="PERMEASE-RELATED"/>
    <property type="match status" value="1"/>
</dbReference>
<accession>A0A9P4H4A4</accession>
<keyword evidence="2" id="KW-0813">Transport</keyword>
<dbReference type="EMBL" id="ML978237">
    <property type="protein sequence ID" value="KAF2026752.1"/>
    <property type="molecule type" value="Genomic_DNA"/>
</dbReference>
<sequence>MCFIDRTNIGNARLAGFEKDLNLKGYDYNTVLFVFYISYIIFMIPATICCKVMGPGWFLPLTTFGFGAVSIATAFVQTRAQACAVRFLLGIFEAGVMPGCAYYLSRWCRRLELTFRLGLWMTMAPLSGAFGGLLASGILKLPHFGSLHGWQMIFAIEGIVTMGLALIAFFTLTDRADTARWLSEEQKELAINRVKSERLAQAVLLDKIDATKLKRGFTNPITLATAMISLLDNITVLSISFFLPTIVRTIYPNRTTVQLQLLTVPPYVILIACTGPTVVAGYAIFLATTNANVRYGAVFLSASIAFSLGAMTNAQVSANVLSDSARSIAIGTNSNMFGYVGGLIATWTYLPGDSPRYFIGNGINLACAALWTGIAVGAGIWMKYDSKKRNEREAGAHEKLAGLTQKEIQDLEWKHLAWRWKA</sequence>
<reference evidence="7" key="1">
    <citation type="journal article" date="2020" name="Stud. Mycol.">
        <title>101 Dothideomycetes genomes: a test case for predicting lifestyles and emergence of pathogens.</title>
        <authorList>
            <person name="Haridas S."/>
            <person name="Albert R."/>
            <person name="Binder M."/>
            <person name="Bloem J."/>
            <person name="Labutti K."/>
            <person name="Salamov A."/>
            <person name="Andreopoulos B."/>
            <person name="Baker S."/>
            <person name="Barry K."/>
            <person name="Bills G."/>
            <person name="Bluhm B."/>
            <person name="Cannon C."/>
            <person name="Castanera R."/>
            <person name="Culley D."/>
            <person name="Daum C."/>
            <person name="Ezra D."/>
            <person name="Gonzalez J."/>
            <person name="Henrissat B."/>
            <person name="Kuo A."/>
            <person name="Liang C."/>
            <person name="Lipzen A."/>
            <person name="Lutzoni F."/>
            <person name="Magnuson J."/>
            <person name="Mondo S."/>
            <person name="Nolan M."/>
            <person name="Ohm R."/>
            <person name="Pangilinan J."/>
            <person name="Park H.-J."/>
            <person name="Ramirez L."/>
            <person name="Alfaro M."/>
            <person name="Sun H."/>
            <person name="Tritt A."/>
            <person name="Yoshinaga Y."/>
            <person name="Zwiers L.-H."/>
            <person name="Turgeon B."/>
            <person name="Goodwin S."/>
            <person name="Spatafora J."/>
            <person name="Crous P."/>
            <person name="Grigoriev I."/>
        </authorList>
    </citation>
    <scope>NUCLEOTIDE SEQUENCE</scope>
    <source>
        <strain evidence="7">CBS 110217</strain>
    </source>
</reference>
<dbReference type="OrthoDB" id="2985014at2759"/>
<comment type="subcellular location">
    <subcellularLocation>
        <location evidence="1">Membrane</location>
        <topology evidence="1">Multi-pass membrane protein</topology>
    </subcellularLocation>
</comment>
<feature type="transmembrane region" description="Helical" evidence="6">
    <location>
        <begin position="221"/>
        <end position="247"/>
    </location>
</feature>
<dbReference type="GO" id="GO:0022857">
    <property type="term" value="F:transmembrane transporter activity"/>
    <property type="evidence" value="ECO:0007669"/>
    <property type="project" value="InterPro"/>
</dbReference>
<evidence type="ECO:0000256" key="2">
    <source>
        <dbReference type="ARBA" id="ARBA00022448"/>
    </source>
</evidence>
<comment type="caution">
    <text evidence="7">The sequence shown here is derived from an EMBL/GenBank/DDBJ whole genome shotgun (WGS) entry which is preliminary data.</text>
</comment>
<dbReference type="Proteomes" id="UP000799777">
    <property type="component" value="Unassembled WGS sequence"/>
</dbReference>
<feature type="transmembrane region" description="Helical" evidence="6">
    <location>
        <begin position="295"/>
        <end position="314"/>
    </location>
</feature>
<feature type="transmembrane region" description="Helical" evidence="6">
    <location>
        <begin position="84"/>
        <end position="105"/>
    </location>
</feature>
<evidence type="ECO:0000313" key="7">
    <source>
        <dbReference type="EMBL" id="KAF2026752.1"/>
    </source>
</evidence>
<keyword evidence="5 6" id="KW-0472">Membrane</keyword>